<proteinExistence type="inferred from homology"/>
<dbReference type="InterPro" id="IPR004839">
    <property type="entry name" value="Aminotransferase_I/II_large"/>
</dbReference>
<comment type="similarity">
    <text evidence="1">In the C-terminal section; belongs to the class-I pyridoxal-phosphate-dependent aminotransferase family.</text>
</comment>
<protein>
    <submittedName>
        <fullName evidence="7">PLP-dependent aminotransferase family protein</fullName>
    </submittedName>
</protein>
<keyword evidence="8" id="KW-1185">Reference proteome</keyword>
<keyword evidence="4" id="KW-0238">DNA-binding</keyword>
<reference evidence="8" key="1">
    <citation type="journal article" date="2019" name="Int. J. Syst. Evol. Microbiol.">
        <title>The Global Catalogue of Microorganisms (GCM) 10K type strain sequencing project: providing services to taxonomists for standard genome sequencing and annotation.</title>
        <authorList>
            <consortium name="The Broad Institute Genomics Platform"/>
            <consortium name="The Broad Institute Genome Sequencing Center for Infectious Disease"/>
            <person name="Wu L."/>
            <person name="Ma J."/>
        </authorList>
    </citation>
    <scope>NUCLEOTIDE SEQUENCE [LARGE SCALE GENOMIC DNA]</scope>
    <source>
        <strain evidence="8">JCM 17858</strain>
    </source>
</reference>
<dbReference type="InterPro" id="IPR036388">
    <property type="entry name" value="WH-like_DNA-bd_sf"/>
</dbReference>
<evidence type="ECO:0000313" key="7">
    <source>
        <dbReference type="EMBL" id="GAA4512646.1"/>
    </source>
</evidence>
<evidence type="ECO:0000259" key="6">
    <source>
        <dbReference type="PROSITE" id="PS50949"/>
    </source>
</evidence>
<dbReference type="CDD" id="cd00609">
    <property type="entry name" value="AAT_like"/>
    <property type="match status" value="1"/>
</dbReference>
<evidence type="ECO:0000256" key="1">
    <source>
        <dbReference type="ARBA" id="ARBA00005384"/>
    </source>
</evidence>
<sequence>MNSPVINKLLPYIKLQRNDSTPLYLQIAQGIVKAIQVKIVLRGEKLPGTRLLSERLYIHRQTVVAAYDELAAQGWIEILPQRGAYVTQQKIKAPHPPIITKEEKEKQLPYQLYSNPVLDLSSNVLHSSLFLTDGTPDYRTTDLKLLNTFLSAASQSKWLLNQLNKNIHSENENLKNQLINLLLIQKGIAVNAEKILVTGNHKISTLCILRTLIKPNDIVVVTQPGHYFINMMLKDCGAKLYTVSLNEKGLDIEELKSILAKENIRAFYIHTNTLYPTARTLSEEQKKELIALAKTYGFAIIEDDSGTDFIFDRQSPTSLIHHDDQHTVVYLNSLEGLLPPPYDMGYIVAPSSVIRELQKVKNTLQSTSSPLIEHALSEYVKEGYFLRQAQRLTKLYLRRRNQFSVLLDSYFDRIIDFNPPHMGLAFWVEFKQKVPLLTICRNCERKGLTIPQHILYQDKYITAMRIGYGHLNEQEAEKAIKIWSEGFYEVLYQ</sequence>
<comment type="caution">
    <text evidence="7">The sequence shown here is derived from an EMBL/GenBank/DDBJ whole genome shotgun (WGS) entry which is preliminary data.</text>
</comment>
<dbReference type="Gene3D" id="1.10.10.10">
    <property type="entry name" value="Winged helix-like DNA-binding domain superfamily/Winged helix DNA-binding domain"/>
    <property type="match status" value="1"/>
</dbReference>
<evidence type="ECO:0000256" key="5">
    <source>
        <dbReference type="ARBA" id="ARBA00023163"/>
    </source>
</evidence>
<keyword evidence="7" id="KW-0808">Transferase</keyword>
<dbReference type="GO" id="GO:0008483">
    <property type="term" value="F:transaminase activity"/>
    <property type="evidence" value="ECO:0007669"/>
    <property type="project" value="UniProtKB-KW"/>
</dbReference>
<dbReference type="EMBL" id="BAABGR010000006">
    <property type="protein sequence ID" value="GAA4512646.1"/>
    <property type="molecule type" value="Genomic_DNA"/>
</dbReference>
<keyword evidence="2" id="KW-0663">Pyridoxal phosphate</keyword>
<feature type="domain" description="HTH gntR-type" evidence="6">
    <location>
        <begin position="21"/>
        <end position="89"/>
    </location>
</feature>
<dbReference type="InterPro" id="IPR051446">
    <property type="entry name" value="HTH_trans_reg/aminotransferase"/>
</dbReference>
<dbReference type="SUPFAM" id="SSF53383">
    <property type="entry name" value="PLP-dependent transferases"/>
    <property type="match status" value="1"/>
</dbReference>
<dbReference type="PANTHER" id="PTHR46577:SF1">
    <property type="entry name" value="HTH-TYPE TRANSCRIPTIONAL REGULATORY PROTEIN GABR"/>
    <property type="match status" value="1"/>
</dbReference>
<evidence type="ECO:0000313" key="8">
    <source>
        <dbReference type="Proteomes" id="UP001500394"/>
    </source>
</evidence>
<dbReference type="InterPro" id="IPR015424">
    <property type="entry name" value="PyrdxlP-dep_Trfase"/>
</dbReference>
<dbReference type="InterPro" id="IPR015421">
    <property type="entry name" value="PyrdxlP-dep_Trfase_major"/>
</dbReference>
<organism evidence="7 8">
    <name type="scientific">Sphingobacterium thermophilum</name>
    <dbReference type="NCBI Taxonomy" id="768534"/>
    <lineage>
        <taxon>Bacteria</taxon>
        <taxon>Pseudomonadati</taxon>
        <taxon>Bacteroidota</taxon>
        <taxon>Sphingobacteriia</taxon>
        <taxon>Sphingobacteriales</taxon>
        <taxon>Sphingobacteriaceae</taxon>
        <taxon>Sphingobacterium</taxon>
    </lineage>
</organism>
<evidence type="ECO:0000256" key="3">
    <source>
        <dbReference type="ARBA" id="ARBA00023015"/>
    </source>
</evidence>
<accession>A0ABP8QXK9</accession>
<keyword evidence="7" id="KW-0032">Aminotransferase</keyword>
<name>A0ABP8QXK9_9SPHI</name>
<evidence type="ECO:0000256" key="2">
    <source>
        <dbReference type="ARBA" id="ARBA00022898"/>
    </source>
</evidence>
<dbReference type="InterPro" id="IPR036390">
    <property type="entry name" value="WH_DNA-bd_sf"/>
</dbReference>
<dbReference type="Gene3D" id="3.40.640.10">
    <property type="entry name" value="Type I PLP-dependent aspartate aminotransferase-like (Major domain)"/>
    <property type="match status" value="1"/>
</dbReference>
<dbReference type="InterPro" id="IPR000524">
    <property type="entry name" value="Tscrpt_reg_HTH_GntR"/>
</dbReference>
<dbReference type="SUPFAM" id="SSF46785">
    <property type="entry name" value="Winged helix' DNA-binding domain"/>
    <property type="match status" value="1"/>
</dbReference>
<dbReference type="Pfam" id="PF00392">
    <property type="entry name" value="GntR"/>
    <property type="match status" value="1"/>
</dbReference>
<keyword evidence="5" id="KW-0804">Transcription</keyword>
<dbReference type="PANTHER" id="PTHR46577">
    <property type="entry name" value="HTH-TYPE TRANSCRIPTIONAL REGULATORY PROTEIN GABR"/>
    <property type="match status" value="1"/>
</dbReference>
<keyword evidence="3" id="KW-0805">Transcription regulation</keyword>
<gene>
    <name evidence="7" type="ORF">GCM10023173_07030</name>
</gene>
<dbReference type="RefSeq" id="WP_345064776.1">
    <property type="nucleotide sequence ID" value="NZ_BAABGR010000006.1"/>
</dbReference>
<dbReference type="CDD" id="cd07377">
    <property type="entry name" value="WHTH_GntR"/>
    <property type="match status" value="1"/>
</dbReference>
<dbReference type="PROSITE" id="PS50949">
    <property type="entry name" value="HTH_GNTR"/>
    <property type="match status" value="1"/>
</dbReference>
<evidence type="ECO:0000256" key="4">
    <source>
        <dbReference type="ARBA" id="ARBA00023125"/>
    </source>
</evidence>
<dbReference type="SMART" id="SM00345">
    <property type="entry name" value="HTH_GNTR"/>
    <property type="match status" value="1"/>
</dbReference>
<dbReference type="Proteomes" id="UP001500394">
    <property type="component" value="Unassembled WGS sequence"/>
</dbReference>
<dbReference type="Pfam" id="PF00155">
    <property type="entry name" value="Aminotran_1_2"/>
    <property type="match status" value="1"/>
</dbReference>